<dbReference type="AlphaFoldDB" id="M1NBJ2"/>
<dbReference type="Proteomes" id="UP000011721">
    <property type="component" value="Chromosome"/>
</dbReference>
<dbReference type="Gene3D" id="2.20.28.160">
    <property type="match status" value="1"/>
</dbReference>
<dbReference type="OrthoDB" id="3182597at2"/>
<dbReference type="EMBL" id="CP003985">
    <property type="protein sequence ID" value="AGF77174.1"/>
    <property type="molecule type" value="Genomic_DNA"/>
</dbReference>
<evidence type="ECO:0000313" key="2">
    <source>
        <dbReference type="Proteomes" id="UP000011721"/>
    </source>
</evidence>
<dbReference type="HOGENOM" id="CLU_2715845_0_0_7"/>
<protein>
    <submittedName>
        <fullName evidence="1">Uncharacterized protein</fullName>
    </submittedName>
</protein>
<keyword evidence="2" id="KW-1185">Reference proteome</keyword>
<dbReference type="KEGG" id="dsf:UWK_00593"/>
<proteinExistence type="predicted"/>
<organism evidence="1 2">
    <name type="scientific">Desulfocapsa sulfexigens (strain DSM 10523 / SB164P1)</name>
    <dbReference type="NCBI Taxonomy" id="1167006"/>
    <lineage>
        <taxon>Bacteria</taxon>
        <taxon>Pseudomonadati</taxon>
        <taxon>Thermodesulfobacteriota</taxon>
        <taxon>Desulfobulbia</taxon>
        <taxon>Desulfobulbales</taxon>
        <taxon>Desulfocapsaceae</taxon>
        <taxon>Desulfocapsa</taxon>
    </lineage>
</organism>
<sequence length="72" mass="8437">MREREPDEVMDWCECKNCGAHVEVASYLKRGNMVYCKECEEAYIISSRNPTTIQVQKERQLGTPWLDGSYFI</sequence>
<dbReference type="RefSeq" id="WP_015402872.1">
    <property type="nucleotide sequence ID" value="NC_020304.1"/>
</dbReference>
<name>M1NBJ2_DESSD</name>
<gene>
    <name evidence="1" type="ordered locus">UWK_00593</name>
</gene>
<accession>M1NBJ2</accession>
<evidence type="ECO:0000313" key="1">
    <source>
        <dbReference type="EMBL" id="AGF77174.1"/>
    </source>
</evidence>
<reference evidence="2" key="1">
    <citation type="journal article" date="2013" name="Stand. Genomic Sci.">
        <title>Complete genome sequence of Desulfocapsa sulfexigens, a marine deltaproteobacterium specialized in disproportionating inorganic sulfur compounds.</title>
        <authorList>
            <person name="Finster K.W."/>
            <person name="Kjeldsen K.U."/>
            <person name="Kube M."/>
            <person name="Reinhardt R."/>
            <person name="Mussmann M."/>
            <person name="Amann R."/>
            <person name="Schreiber L."/>
        </authorList>
    </citation>
    <scope>NUCLEOTIDE SEQUENCE [LARGE SCALE GENOMIC DNA]</scope>
    <source>
        <strain evidence="2">DSM 10523 / SB164P1</strain>
    </source>
</reference>